<keyword evidence="2 5" id="KW-0812">Transmembrane</keyword>
<feature type="domain" description="Sodium/calcium exchanger membrane region" evidence="6">
    <location>
        <begin position="15"/>
        <end position="160"/>
    </location>
</feature>
<dbReference type="InterPro" id="IPR004837">
    <property type="entry name" value="NaCa_Exmemb"/>
</dbReference>
<evidence type="ECO:0000256" key="1">
    <source>
        <dbReference type="ARBA" id="ARBA00004141"/>
    </source>
</evidence>
<dbReference type="PANTHER" id="PTHR10846:SF8">
    <property type="entry name" value="INNER MEMBRANE PROTEIN YRBG"/>
    <property type="match status" value="1"/>
</dbReference>
<keyword evidence="8" id="KW-1185">Reference proteome</keyword>
<evidence type="ECO:0000256" key="4">
    <source>
        <dbReference type="ARBA" id="ARBA00023136"/>
    </source>
</evidence>
<organism evidence="7 8">
    <name type="scientific">Acholeplasma hippikon</name>
    <dbReference type="NCBI Taxonomy" id="264636"/>
    <lineage>
        <taxon>Bacteria</taxon>
        <taxon>Bacillati</taxon>
        <taxon>Mycoplasmatota</taxon>
        <taxon>Mollicutes</taxon>
        <taxon>Acholeplasmatales</taxon>
        <taxon>Acholeplasmataceae</taxon>
        <taxon>Acholeplasma</taxon>
    </lineage>
</organism>
<dbReference type="GO" id="GO:0006874">
    <property type="term" value="P:intracellular calcium ion homeostasis"/>
    <property type="evidence" value="ECO:0007669"/>
    <property type="project" value="TreeGrafter"/>
</dbReference>
<dbReference type="InterPro" id="IPR044880">
    <property type="entry name" value="NCX_ion-bd_dom_sf"/>
</dbReference>
<dbReference type="PANTHER" id="PTHR10846">
    <property type="entry name" value="SODIUM/POTASSIUM/CALCIUM EXCHANGER"/>
    <property type="match status" value="1"/>
</dbReference>
<keyword evidence="4 5" id="KW-0472">Membrane</keyword>
<evidence type="ECO:0000313" key="8">
    <source>
        <dbReference type="Proteomes" id="UP000290909"/>
    </source>
</evidence>
<evidence type="ECO:0000256" key="5">
    <source>
        <dbReference type="SAM" id="Phobius"/>
    </source>
</evidence>
<gene>
    <name evidence="7" type="primary">yrbG</name>
    <name evidence="7" type="ORF">NCTC10172_00245</name>
</gene>
<dbReference type="RefSeq" id="WP_051659009.1">
    <property type="nucleotide sequence ID" value="NZ_LR215050.1"/>
</dbReference>
<accession>A0A449BIU2</accession>
<evidence type="ECO:0000256" key="3">
    <source>
        <dbReference type="ARBA" id="ARBA00022989"/>
    </source>
</evidence>
<evidence type="ECO:0000313" key="7">
    <source>
        <dbReference type="EMBL" id="VEU82237.1"/>
    </source>
</evidence>
<feature type="transmembrane region" description="Helical" evidence="5">
    <location>
        <begin position="285"/>
        <end position="305"/>
    </location>
</feature>
<dbReference type="STRING" id="1408416.GCA_000702765_00800"/>
<evidence type="ECO:0000256" key="2">
    <source>
        <dbReference type="ARBA" id="ARBA00022692"/>
    </source>
</evidence>
<dbReference type="Gene3D" id="1.20.1420.30">
    <property type="entry name" value="NCX, central ion-binding region"/>
    <property type="match status" value="1"/>
</dbReference>
<sequence length="336" mass="35925">MEIFNQTGLNVLANIMILIVGGLILIKCADIFVDSASSLAKKLKISTLVIGLTIVALGTSLPELAVSLVSAIKAKGTSDLALGNVIGSNIVNITLILGIGPLFGTILVGKNIQKRDIPFMILATVMFVLFGFLFNTDQRIVWYEGIILLLICALYIYILIRSSKNEVNHEEEHEVKPFTKWTIPLLIIGAAGIAIGAELVTTPATYLAETAAVAFGMTKTAATTLVGLTIVAVGTSLPELMTTIAAAKKGQNNMILGNVIGSNILNILFIIGLSSTITNLKFNEAILIDLVIMLGVTIFVSLFAIKGKLTKNVGLILIVTYIFYVVYLVLRTFGVL</sequence>
<dbReference type="AlphaFoldDB" id="A0A449BIU2"/>
<proteinExistence type="predicted"/>
<comment type="subcellular location">
    <subcellularLocation>
        <location evidence="1">Membrane</location>
        <topology evidence="1">Multi-pass membrane protein</topology>
    </subcellularLocation>
</comment>
<feature type="transmembrane region" description="Helical" evidence="5">
    <location>
        <begin position="116"/>
        <end position="134"/>
    </location>
</feature>
<keyword evidence="3 5" id="KW-1133">Transmembrane helix</keyword>
<feature type="domain" description="Sodium/calcium exchanger membrane region" evidence="6">
    <location>
        <begin position="183"/>
        <end position="329"/>
    </location>
</feature>
<dbReference type="GO" id="GO:0005886">
    <property type="term" value="C:plasma membrane"/>
    <property type="evidence" value="ECO:0007669"/>
    <property type="project" value="TreeGrafter"/>
</dbReference>
<dbReference type="InterPro" id="IPR004481">
    <property type="entry name" value="K/Na/Ca-exchanger"/>
</dbReference>
<feature type="transmembrane region" description="Helical" evidence="5">
    <location>
        <begin position="12"/>
        <end position="33"/>
    </location>
</feature>
<dbReference type="KEGG" id="ahk:NCTC10172_00245"/>
<protein>
    <submittedName>
        <fullName evidence="7">Inner membrane protein yrbG</fullName>
    </submittedName>
</protein>
<feature type="transmembrane region" description="Helical" evidence="5">
    <location>
        <begin position="90"/>
        <end position="109"/>
    </location>
</feature>
<dbReference type="GO" id="GO:0005262">
    <property type="term" value="F:calcium channel activity"/>
    <property type="evidence" value="ECO:0007669"/>
    <property type="project" value="TreeGrafter"/>
</dbReference>
<feature type="transmembrane region" description="Helical" evidence="5">
    <location>
        <begin position="140"/>
        <end position="160"/>
    </location>
</feature>
<evidence type="ECO:0000259" key="6">
    <source>
        <dbReference type="Pfam" id="PF01699"/>
    </source>
</evidence>
<feature type="transmembrane region" description="Helical" evidence="5">
    <location>
        <begin position="312"/>
        <end position="330"/>
    </location>
</feature>
<feature type="transmembrane region" description="Helical" evidence="5">
    <location>
        <begin position="255"/>
        <end position="273"/>
    </location>
</feature>
<feature type="transmembrane region" description="Helical" evidence="5">
    <location>
        <begin position="212"/>
        <end position="234"/>
    </location>
</feature>
<dbReference type="NCBIfam" id="TIGR00367">
    <property type="entry name" value="calcium/sodium antiporter"/>
    <property type="match status" value="1"/>
</dbReference>
<reference evidence="7 8" key="1">
    <citation type="submission" date="2019-01" db="EMBL/GenBank/DDBJ databases">
        <authorList>
            <consortium name="Pathogen Informatics"/>
        </authorList>
    </citation>
    <scope>NUCLEOTIDE SEQUENCE [LARGE SCALE GENOMIC DNA]</scope>
    <source>
        <strain evidence="7 8">NCTC10172</strain>
    </source>
</reference>
<dbReference type="Proteomes" id="UP000290909">
    <property type="component" value="Chromosome"/>
</dbReference>
<dbReference type="EMBL" id="LR215050">
    <property type="protein sequence ID" value="VEU82237.1"/>
    <property type="molecule type" value="Genomic_DNA"/>
</dbReference>
<dbReference type="GO" id="GO:0008273">
    <property type="term" value="F:calcium, potassium:sodium antiporter activity"/>
    <property type="evidence" value="ECO:0007669"/>
    <property type="project" value="TreeGrafter"/>
</dbReference>
<dbReference type="Pfam" id="PF01699">
    <property type="entry name" value="Na_Ca_ex"/>
    <property type="match status" value="2"/>
</dbReference>
<name>A0A449BIU2_9MOLU</name>
<feature type="transmembrane region" description="Helical" evidence="5">
    <location>
        <begin position="45"/>
        <end position="70"/>
    </location>
</feature>